<protein>
    <submittedName>
        <fullName evidence="1">Uncharacterized protein</fullName>
    </submittedName>
</protein>
<evidence type="ECO:0000313" key="2">
    <source>
        <dbReference type="Proteomes" id="UP000184368"/>
    </source>
</evidence>
<gene>
    <name evidence="1" type="ORF">SAMN05444008_11371</name>
</gene>
<dbReference type="EMBL" id="FQUO01000013">
    <property type="protein sequence ID" value="SHF87396.1"/>
    <property type="molecule type" value="Genomic_DNA"/>
</dbReference>
<dbReference type="AlphaFoldDB" id="A0A1M5F796"/>
<organism evidence="1 2">
    <name type="scientific">Cnuella takakiae</name>
    <dbReference type="NCBI Taxonomy" id="1302690"/>
    <lineage>
        <taxon>Bacteria</taxon>
        <taxon>Pseudomonadati</taxon>
        <taxon>Bacteroidota</taxon>
        <taxon>Chitinophagia</taxon>
        <taxon>Chitinophagales</taxon>
        <taxon>Chitinophagaceae</taxon>
        <taxon>Cnuella</taxon>
    </lineage>
</organism>
<sequence length="68" mass="7843">MSQYANVLNKTDRERIKFESAERRLLMDQKDAQTMDNGPLATMPQVTNRHFNHKIGKALRSHCADCIP</sequence>
<proteinExistence type="predicted"/>
<name>A0A1M5F796_9BACT</name>
<accession>A0A1M5F796</accession>
<evidence type="ECO:0000313" key="1">
    <source>
        <dbReference type="EMBL" id="SHF87396.1"/>
    </source>
</evidence>
<reference evidence="1 2" key="1">
    <citation type="submission" date="2016-11" db="EMBL/GenBank/DDBJ databases">
        <authorList>
            <person name="Jaros S."/>
            <person name="Januszkiewicz K."/>
            <person name="Wedrychowicz H."/>
        </authorList>
    </citation>
    <scope>NUCLEOTIDE SEQUENCE [LARGE SCALE GENOMIC DNA]</scope>
    <source>
        <strain evidence="1 2">DSM 26897</strain>
    </source>
</reference>
<keyword evidence="2" id="KW-1185">Reference proteome</keyword>
<dbReference type="Proteomes" id="UP000184368">
    <property type="component" value="Unassembled WGS sequence"/>
</dbReference>